<dbReference type="AlphaFoldDB" id="A0A8J3GQG3"/>
<reference evidence="2" key="2">
    <citation type="submission" date="2020-09" db="EMBL/GenBank/DDBJ databases">
        <authorList>
            <person name="Sun Q."/>
            <person name="Zhou Y."/>
        </authorList>
    </citation>
    <scope>NUCLEOTIDE SEQUENCE</scope>
    <source>
        <strain evidence="2">CGMCC 1.16548</strain>
    </source>
</reference>
<evidence type="ECO:0000313" key="3">
    <source>
        <dbReference type="Proteomes" id="UP000617531"/>
    </source>
</evidence>
<evidence type="ECO:0000313" key="2">
    <source>
        <dbReference type="EMBL" id="GHF14832.1"/>
    </source>
</evidence>
<comment type="caution">
    <text evidence="2">The sequence shown here is derived from an EMBL/GenBank/DDBJ whole genome shotgun (WGS) entry which is preliminary data.</text>
</comment>
<feature type="domain" description="DUF6998" evidence="1">
    <location>
        <begin position="38"/>
        <end position="140"/>
    </location>
</feature>
<evidence type="ECO:0000259" key="1">
    <source>
        <dbReference type="Pfam" id="PF22522"/>
    </source>
</evidence>
<protein>
    <recommendedName>
        <fullName evidence="1">DUF6998 domain-containing protein</fullName>
    </recommendedName>
</protein>
<dbReference type="RefSeq" id="WP_191282817.1">
    <property type="nucleotide sequence ID" value="NZ_BNAI01000002.1"/>
</dbReference>
<dbReference type="EMBL" id="BNAI01000002">
    <property type="protein sequence ID" value="GHF14832.1"/>
    <property type="molecule type" value="Genomic_DNA"/>
</dbReference>
<dbReference type="InterPro" id="IPR054267">
    <property type="entry name" value="DUF6998"/>
</dbReference>
<accession>A0A8J3GQG3</accession>
<gene>
    <name evidence="2" type="ORF">GCM10011600_14740</name>
</gene>
<proteinExistence type="predicted"/>
<reference evidence="2" key="1">
    <citation type="journal article" date="2014" name="Int. J. Syst. Evol. Microbiol.">
        <title>Complete genome sequence of Corynebacterium casei LMG S-19264T (=DSM 44701T), isolated from a smear-ripened cheese.</title>
        <authorList>
            <consortium name="US DOE Joint Genome Institute (JGI-PGF)"/>
            <person name="Walter F."/>
            <person name="Albersmeier A."/>
            <person name="Kalinowski J."/>
            <person name="Ruckert C."/>
        </authorList>
    </citation>
    <scope>NUCLEOTIDE SEQUENCE</scope>
    <source>
        <strain evidence="2">CGMCC 1.16548</strain>
    </source>
</reference>
<keyword evidence="3" id="KW-1185">Reference proteome</keyword>
<organism evidence="2 3">
    <name type="scientific">Pseudolysinimonas yzui</name>
    <dbReference type="NCBI Taxonomy" id="2708254"/>
    <lineage>
        <taxon>Bacteria</taxon>
        <taxon>Bacillati</taxon>
        <taxon>Actinomycetota</taxon>
        <taxon>Actinomycetes</taxon>
        <taxon>Micrococcales</taxon>
        <taxon>Microbacteriaceae</taxon>
        <taxon>Pseudolysinimonas</taxon>
    </lineage>
</organism>
<name>A0A8J3GQG3_9MICO</name>
<dbReference type="Proteomes" id="UP000617531">
    <property type="component" value="Unassembled WGS sequence"/>
</dbReference>
<sequence>MPSIITAEMSVRELLGVYVAVLDELLKRGITRTRNAPLGDLAEYIAWRAYGGEIETNSKKSYDILDSEGRKLQVKARLVAGAKNTDFSAIRSWDFDAAVFLVLDARTYEVTWARELSLAETEALGRHVALTNSHAISTRHVLPLGIDVTDRIRGAFAEMDLT</sequence>
<dbReference type="Pfam" id="PF22522">
    <property type="entry name" value="DUF6998"/>
    <property type="match status" value="1"/>
</dbReference>